<dbReference type="EMBL" id="BTGU01000027">
    <property type="protein sequence ID" value="GMN48012.1"/>
    <property type="molecule type" value="Genomic_DNA"/>
</dbReference>
<accession>A0AA88DAH7</accession>
<keyword evidence="2" id="KW-1185">Reference proteome</keyword>
<organism evidence="1 2">
    <name type="scientific">Ficus carica</name>
    <name type="common">Common fig</name>
    <dbReference type="NCBI Taxonomy" id="3494"/>
    <lineage>
        <taxon>Eukaryota</taxon>
        <taxon>Viridiplantae</taxon>
        <taxon>Streptophyta</taxon>
        <taxon>Embryophyta</taxon>
        <taxon>Tracheophyta</taxon>
        <taxon>Spermatophyta</taxon>
        <taxon>Magnoliopsida</taxon>
        <taxon>eudicotyledons</taxon>
        <taxon>Gunneridae</taxon>
        <taxon>Pentapetalae</taxon>
        <taxon>rosids</taxon>
        <taxon>fabids</taxon>
        <taxon>Rosales</taxon>
        <taxon>Moraceae</taxon>
        <taxon>Ficeae</taxon>
        <taxon>Ficus</taxon>
    </lineage>
</organism>
<comment type="caution">
    <text evidence="1">The sequence shown here is derived from an EMBL/GenBank/DDBJ whole genome shotgun (WGS) entry which is preliminary data.</text>
</comment>
<proteinExistence type="predicted"/>
<dbReference type="Proteomes" id="UP001187192">
    <property type="component" value="Unassembled WGS sequence"/>
</dbReference>
<name>A0AA88DAH7_FICCA</name>
<evidence type="ECO:0000313" key="1">
    <source>
        <dbReference type="EMBL" id="GMN48012.1"/>
    </source>
</evidence>
<dbReference type="AlphaFoldDB" id="A0AA88DAH7"/>
<dbReference type="Gramene" id="FCD_00011917-RA">
    <property type="protein sequence ID" value="FCD_00011917-RA:cds"/>
    <property type="gene ID" value="FCD_00011917"/>
</dbReference>
<evidence type="ECO:0000313" key="2">
    <source>
        <dbReference type="Proteomes" id="UP001187192"/>
    </source>
</evidence>
<protein>
    <submittedName>
        <fullName evidence="1">Uncharacterized protein</fullName>
    </submittedName>
</protein>
<sequence length="55" mass="5837">MVDYSLYSPSINIQRSPLNQHIRARDVEVVPSAIVAFDVAAAGHVATSVPTSEVG</sequence>
<gene>
    <name evidence="1" type="ORF">TIFTF001_017188</name>
</gene>
<reference evidence="1" key="1">
    <citation type="submission" date="2023-07" db="EMBL/GenBank/DDBJ databases">
        <title>draft genome sequence of fig (Ficus carica).</title>
        <authorList>
            <person name="Takahashi T."/>
            <person name="Nishimura K."/>
        </authorList>
    </citation>
    <scope>NUCLEOTIDE SEQUENCE</scope>
</reference>